<organism evidence="2 3">
    <name type="scientific">Thermoclostridium stercorarium subsp. thermolacticum DSM 2910</name>
    <dbReference type="NCBI Taxonomy" id="1121336"/>
    <lineage>
        <taxon>Bacteria</taxon>
        <taxon>Bacillati</taxon>
        <taxon>Bacillota</taxon>
        <taxon>Clostridia</taxon>
        <taxon>Eubacteriales</taxon>
        <taxon>Oscillospiraceae</taxon>
        <taxon>Thermoclostridium</taxon>
    </lineage>
</organism>
<name>A0A1B1YDR0_THEST</name>
<feature type="domain" description="Alpha-(1,6)-fucosyltransferase N- and catalytic" evidence="1">
    <location>
        <begin position="154"/>
        <end position="286"/>
    </location>
</feature>
<dbReference type="GO" id="GO:0006487">
    <property type="term" value="P:protein N-linked glycosylation"/>
    <property type="evidence" value="ECO:0007669"/>
    <property type="project" value="TreeGrafter"/>
</dbReference>
<evidence type="ECO:0000259" key="1">
    <source>
        <dbReference type="Pfam" id="PF19745"/>
    </source>
</evidence>
<sequence>MKVTGDRFLLIKSWGCGFWSDVDHVMGQLLAAELTNRIPVVYWGSNSLYSESFTGNAFELYFEPVSNFTLDDLARPGFTYYPPIWNDKNLKVEDLDKVAWAYRNLGDMMMSDANVVVSDTHYFVRPLIPFIPKTHWAYGMTAHQIYRCLFDKYIRLKPDIQQEIQEFYDEFMKDEKPLLGVHMRGGDKVKEVENLSHLNNKYYKTIDEFVRRYDIRKILLLTDCEEILEEFKKRYGKMLIFTDAKRGHLSDTKNAPHLTSYSEKRRKGIEIIKDTYLASMCEFFIGNGYSNVSYTVKRLRDWPEENIVLFYRDLKHERKLARKRVKEDRIRRKLEEIRHRKEYPEFYGGVNTYADEPVSADKITG</sequence>
<dbReference type="CDD" id="cd11296">
    <property type="entry name" value="O-FucT_like"/>
    <property type="match status" value="1"/>
</dbReference>
<accession>A0A1B1YDR0</accession>
<dbReference type="PANTHER" id="PTHR13132:SF29">
    <property type="entry name" value="ALPHA-(1,6)-FUCOSYLTRANSFERASE"/>
    <property type="match status" value="1"/>
</dbReference>
<evidence type="ECO:0000313" key="2">
    <source>
        <dbReference type="EMBL" id="ANW98906.1"/>
    </source>
</evidence>
<dbReference type="AlphaFoldDB" id="A0A1B1YDR0"/>
<dbReference type="EMBL" id="CP014672">
    <property type="protein sequence ID" value="ANW98906.1"/>
    <property type="molecule type" value="Genomic_DNA"/>
</dbReference>
<dbReference type="GO" id="GO:0046921">
    <property type="term" value="F:alpha-(1-&gt;6)-fucosyltransferase activity"/>
    <property type="evidence" value="ECO:0007669"/>
    <property type="project" value="TreeGrafter"/>
</dbReference>
<dbReference type="InterPro" id="IPR045573">
    <property type="entry name" value="Fut8_N_cat"/>
</dbReference>
<dbReference type="Proteomes" id="UP000092971">
    <property type="component" value="Chromosome"/>
</dbReference>
<protein>
    <recommendedName>
        <fullName evidence="1">Alpha-(1,6)-fucosyltransferase N- and catalytic domain-containing protein</fullName>
    </recommendedName>
</protein>
<dbReference type="PANTHER" id="PTHR13132">
    <property type="entry name" value="ALPHA- 1,6 -FUCOSYLTRANSFERASE"/>
    <property type="match status" value="1"/>
</dbReference>
<reference evidence="2 3" key="1">
    <citation type="submission" date="2016-02" db="EMBL/GenBank/DDBJ databases">
        <title>Comparison of Clostridium stercorarium subspecies using comparative genomics and transcriptomics.</title>
        <authorList>
            <person name="Schellenberg J."/>
            <person name="Thallinger G."/>
            <person name="Levin D.B."/>
            <person name="Zhang X."/>
            <person name="Alvare G."/>
            <person name="Fristensky B."/>
            <person name="Sparling R."/>
        </authorList>
    </citation>
    <scope>NUCLEOTIDE SEQUENCE [LARGE SCALE GENOMIC DNA]</scope>
    <source>
        <strain evidence="2 3">DSM 2910</strain>
    </source>
</reference>
<dbReference type="Pfam" id="PF19745">
    <property type="entry name" value="FUT8_N_cat"/>
    <property type="match status" value="1"/>
</dbReference>
<evidence type="ECO:0000313" key="3">
    <source>
        <dbReference type="Proteomes" id="UP000092971"/>
    </source>
</evidence>
<dbReference type="Gene3D" id="3.40.50.11350">
    <property type="match status" value="1"/>
</dbReference>
<proteinExistence type="predicted"/>
<gene>
    <name evidence="2" type="ORF">CSTERTH_07670</name>
</gene>